<evidence type="ECO:0000313" key="13">
    <source>
        <dbReference type="Proteomes" id="UP001579974"/>
    </source>
</evidence>
<keyword evidence="7 11" id="KW-0418">Kinase</keyword>
<dbReference type="NCBIfam" id="TIGR00694">
    <property type="entry name" value="thiM"/>
    <property type="match status" value="1"/>
</dbReference>
<evidence type="ECO:0000256" key="2">
    <source>
        <dbReference type="ARBA" id="ARBA00001946"/>
    </source>
</evidence>
<dbReference type="Pfam" id="PF02110">
    <property type="entry name" value="HK"/>
    <property type="match status" value="1"/>
</dbReference>
<comment type="similarity">
    <text evidence="11">Belongs to the Thz kinase family.</text>
</comment>
<evidence type="ECO:0000256" key="10">
    <source>
        <dbReference type="ARBA" id="ARBA00022977"/>
    </source>
</evidence>
<accession>A0ABV5A9B8</accession>
<organism evidence="12 13">
    <name type="scientific">Alicyclobacillus fastidiosus</name>
    <dbReference type="NCBI Taxonomy" id="392011"/>
    <lineage>
        <taxon>Bacteria</taxon>
        <taxon>Bacillati</taxon>
        <taxon>Bacillota</taxon>
        <taxon>Bacilli</taxon>
        <taxon>Bacillales</taxon>
        <taxon>Alicyclobacillaceae</taxon>
        <taxon>Alicyclobacillus</taxon>
    </lineage>
</organism>
<evidence type="ECO:0000256" key="3">
    <source>
        <dbReference type="ARBA" id="ARBA00004868"/>
    </source>
</evidence>
<dbReference type="EMBL" id="JBDXSU010000001">
    <property type="protein sequence ID" value="MFB5188888.1"/>
    <property type="molecule type" value="Genomic_DNA"/>
</dbReference>
<dbReference type="CDD" id="cd01170">
    <property type="entry name" value="THZ_kinase"/>
    <property type="match status" value="1"/>
</dbReference>
<feature type="binding site" evidence="11">
    <location>
        <position position="191"/>
    </location>
    <ligand>
        <name>substrate</name>
    </ligand>
</feature>
<proteinExistence type="inferred from homology"/>
<evidence type="ECO:0000313" key="12">
    <source>
        <dbReference type="EMBL" id="MFB5188888.1"/>
    </source>
</evidence>
<evidence type="ECO:0000256" key="6">
    <source>
        <dbReference type="ARBA" id="ARBA00022741"/>
    </source>
</evidence>
<feature type="binding site" evidence="11">
    <location>
        <position position="118"/>
    </location>
    <ligand>
        <name>ATP</name>
        <dbReference type="ChEBI" id="CHEBI:30616"/>
    </ligand>
</feature>
<keyword evidence="13" id="KW-1185">Reference proteome</keyword>
<sequence>MKLGIWLDAVRHERPLVHNITNLVVNNIAANALLCVGASPVMAYAHEEVGEMAGIAKALSLNMGTLTPEVVTSMRIAGRAANAAGVPIVFDPVGVGATGYRTQVATDLLRAVDVSILRANAGEMSVLLGLAGQVKGVDALQADEALPAAMKHYALSSGTVVVATGPVDLVTDGHTTWQLSNGHPLLAAITGSGCMLTALLGAFVGVVPKESPLSTYAEACVAAITSYNVAAEQAAQKADGPGTFQAALFDCLYDLESGAVDAAANVEVAPA</sequence>
<evidence type="ECO:0000256" key="1">
    <source>
        <dbReference type="ARBA" id="ARBA00001771"/>
    </source>
</evidence>
<dbReference type="InterPro" id="IPR000417">
    <property type="entry name" value="Hyethyz_kinase"/>
</dbReference>
<comment type="catalytic activity">
    <reaction evidence="1 11">
        <text>5-(2-hydroxyethyl)-4-methylthiazole + ATP = 4-methyl-5-(2-phosphooxyethyl)-thiazole + ADP + H(+)</text>
        <dbReference type="Rhea" id="RHEA:24212"/>
        <dbReference type="ChEBI" id="CHEBI:15378"/>
        <dbReference type="ChEBI" id="CHEBI:17957"/>
        <dbReference type="ChEBI" id="CHEBI:30616"/>
        <dbReference type="ChEBI" id="CHEBI:58296"/>
        <dbReference type="ChEBI" id="CHEBI:456216"/>
        <dbReference type="EC" id="2.7.1.50"/>
    </reaction>
</comment>
<comment type="cofactor">
    <cofactor evidence="2 11">
        <name>Mg(2+)</name>
        <dbReference type="ChEBI" id="CHEBI:18420"/>
    </cofactor>
</comment>
<feature type="binding site" evidence="11">
    <location>
        <position position="164"/>
    </location>
    <ligand>
        <name>ATP</name>
        <dbReference type="ChEBI" id="CHEBI:30616"/>
    </ligand>
</feature>
<dbReference type="Proteomes" id="UP001579974">
    <property type="component" value="Unassembled WGS sequence"/>
</dbReference>
<evidence type="ECO:0000256" key="9">
    <source>
        <dbReference type="ARBA" id="ARBA00022842"/>
    </source>
</evidence>
<evidence type="ECO:0000256" key="5">
    <source>
        <dbReference type="ARBA" id="ARBA00022723"/>
    </source>
</evidence>
<dbReference type="EC" id="2.7.1.50" evidence="11"/>
<dbReference type="PRINTS" id="PR01099">
    <property type="entry name" value="HYETHTZKNASE"/>
</dbReference>
<reference evidence="12 13" key="1">
    <citation type="journal article" date="2024" name="Int. J. Mol. Sci.">
        <title>Exploration of Alicyclobacillus spp. Genome in Search of Antibiotic Resistance.</title>
        <authorList>
            <person name="Bucka-Kolendo J."/>
            <person name="Kiousi D.E."/>
            <person name="Dekowska A."/>
            <person name="Mikolajczuk-Szczyrba A."/>
            <person name="Karadedos D.M."/>
            <person name="Michael P."/>
            <person name="Galanis A."/>
            <person name="Sokolowska B."/>
        </authorList>
    </citation>
    <scope>NUCLEOTIDE SEQUENCE [LARGE SCALE GENOMIC DNA]</scope>
    <source>
        <strain evidence="12 13">KKP 3000</strain>
    </source>
</reference>
<keyword evidence="10 11" id="KW-0784">Thiamine biosynthesis</keyword>
<comment type="pathway">
    <text evidence="3 11">Cofactor biosynthesis; thiamine diphosphate biosynthesis; 4-methyl-5-(2-phosphoethyl)-thiazole from 5-(2-hydroxyethyl)-4-methylthiazole: step 1/1.</text>
</comment>
<comment type="function">
    <text evidence="11">Catalyzes the phosphorylation of the hydroxyl group of 4-methyl-5-beta-hydroxyethylthiazole (THZ).</text>
</comment>
<protein>
    <recommendedName>
        <fullName evidence="11">Hydroxyethylthiazole kinase</fullName>
        <ecNumber evidence="11">2.7.1.50</ecNumber>
    </recommendedName>
    <alternativeName>
        <fullName evidence="11">4-methyl-5-beta-hydroxyethylthiazole kinase</fullName>
        <shortName evidence="11">TH kinase</shortName>
        <shortName evidence="11">Thz kinase</shortName>
    </alternativeName>
</protein>
<dbReference type="HAMAP" id="MF_00228">
    <property type="entry name" value="Thz_kinase"/>
    <property type="match status" value="1"/>
</dbReference>
<evidence type="ECO:0000256" key="11">
    <source>
        <dbReference type="HAMAP-Rule" id="MF_00228"/>
    </source>
</evidence>
<keyword evidence="8 11" id="KW-0067">ATP-binding</keyword>
<dbReference type="SUPFAM" id="SSF53613">
    <property type="entry name" value="Ribokinase-like"/>
    <property type="match status" value="1"/>
</dbReference>
<gene>
    <name evidence="11 12" type="primary">thiM</name>
    <name evidence="12" type="ORF">KKP3000_001322</name>
</gene>
<dbReference type="GO" id="GO:0004417">
    <property type="term" value="F:hydroxyethylthiazole kinase activity"/>
    <property type="evidence" value="ECO:0007669"/>
    <property type="project" value="UniProtKB-EC"/>
</dbReference>
<dbReference type="RefSeq" id="WP_275475716.1">
    <property type="nucleotide sequence ID" value="NZ_CP162940.1"/>
</dbReference>
<keyword evidence="6 11" id="KW-0547">Nucleotide-binding</keyword>
<feature type="binding site" evidence="11">
    <location>
        <position position="42"/>
    </location>
    <ligand>
        <name>substrate</name>
    </ligand>
</feature>
<evidence type="ECO:0000256" key="4">
    <source>
        <dbReference type="ARBA" id="ARBA00022679"/>
    </source>
</evidence>
<dbReference type="Gene3D" id="3.40.1190.20">
    <property type="match status" value="1"/>
</dbReference>
<evidence type="ECO:0000256" key="7">
    <source>
        <dbReference type="ARBA" id="ARBA00022777"/>
    </source>
</evidence>
<name>A0ABV5A9B8_9BACL</name>
<comment type="caution">
    <text evidence="12">The sequence shown here is derived from an EMBL/GenBank/DDBJ whole genome shotgun (WGS) entry which is preliminary data.</text>
</comment>
<dbReference type="InterPro" id="IPR029056">
    <property type="entry name" value="Ribokinase-like"/>
</dbReference>
<keyword evidence="9 11" id="KW-0460">Magnesium</keyword>
<dbReference type="PIRSF" id="PIRSF000513">
    <property type="entry name" value="Thz_kinase"/>
    <property type="match status" value="1"/>
</dbReference>
<keyword evidence="4 11" id="KW-0808">Transferase</keyword>
<keyword evidence="5 11" id="KW-0479">Metal-binding</keyword>
<dbReference type="NCBIfam" id="NF006830">
    <property type="entry name" value="PRK09355.1"/>
    <property type="match status" value="1"/>
</dbReference>
<evidence type="ECO:0000256" key="8">
    <source>
        <dbReference type="ARBA" id="ARBA00022840"/>
    </source>
</evidence>